<organism evidence="1 2">
    <name type="scientific">Rhizobium helianthi</name>
    <dbReference type="NCBI Taxonomy" id="1132695"/>
    <lineage>
        <taxon>Bacteria</taxon>
        <taxon>Pseudomonadati</taxon>
        <taxon>Pseudomonadota</taxon>
        <taxon>Alphaproteobacteria</taxon>
        <taxon>Hyphomicrobiales</taxon>
        <taxon>Rhizobiaceae</taxon>
        <taxon>Rhizobium/Agrobacterium group</taxon>
        <taxon>Rhizobium</taxon>
    </lineage>
</organism>
<proteinExistence type="predicted"/>
<evidence type="ECO:0000313" key="2">
    <source>
        <dbReference type="Proteomes" id="UP001597322"/>
    </source>
</evidence>
<name>A0ABW4M799_9HYPH</name>
<evidence type="ECO:0000313" key="1">
    <source>
        <dbReference type="EMBL" id="MFD1747027.1"/>
    </source>
</evidence>
<dbReference type="EMBL" id="JBHUEQ010000027">
    <property type="protein sequence ID" value="MFD1747027.1"/>
    <property type="molecule type" value="Genomic_DNA"/>
</dbReference>
<protein>
    <submittedName>
        <fullName evidence="1">Uncharacterized protein</fullName>
    </submittedName>
</protein>
<comment type="caution">
    <text evidence="1">The sequence shown here is derived from an EMBL/GenBank/DDBJ whole genome shotgun (WGS) entry which is preliminary data.</text>
</comment>
<dbReference type="RefSeq" id="WP_377403524.1">
    <property type="nucleotide sequence ID" value="NZ_JBHUEQ010000027.1"/>
</dbReference>
<dbReference type="Proteomes" id="UP001597322">
    <property type="component" value="Unassembled WGS sequence"/>
</dbReference>
<accession>A0ABW4M799</accession>
<reference evidence="2" key="1">
    <citation type="journal article" date="2019" name="Int. J. Syst. Evol. Microbiol.">
        <title>The Global Catalogue of Microorganisms (GCM) 10K type strain sequencing project: providing services to taxonomists for standard genome sequencing and annotation.</title>
        <authorList>
            <consortium name="The Broad Institute Genomics Platform"/>
            <consortium name="The Broad Institute Genome Sequencing Center for Infectious Disease"/>
            <person name="Wu L."/>
            <person name="Ma J."/>
        </authorList>
    </citation>
    <scope>NUCLEOTIDE SEQUENCE [LARGE SCALE GENOMIC DNA]</scope>
    <source>
        <strain evidence="2">CG52</strain>
    </source>
</reference>
<keyword evidence="2" id="KW-1185">Reference proteome</keyword>
<sequence>MMMKFLHTLIQEADIVSTDDDVYATGTYADGLFYLTRQGVDAERCERKRLSYGRDFRAAAHLLEHPTVLG</sequence>
<gene>
    <name evidence="1" type="ORF">ACFSE1_16245</name>
</gene>